<proteinExistence type="predicted"/>
<dbReference type="InterPro" id="IPR046648">
    <property type="entry name" value="DUF6760"/>
</dbReference>
<comment type="caution">
    <text evidence="2">The sequence shown here is derived from an EMBL/GenBank/DDBJ whole genome shotgun (WGS) entry which is preliminary data.</text>
</comment>
<protein>
    <submittedName>
        <fullName evidence="2">DUF6760 family protein</fullName>
    </submittedName>
</protein>
<evidence type="ECO:0000313" key="2">
    <source>
        <dbReference type="EMBL" id="MFB2891741.1"/>
    </source>
</evidence>
<dbReference type="RefSeq" id="WP_413261440.1">
    <property type="nucleotide sequence ID" value="NZ_JBHFNR010000016.1"/>
</dbReference>
<dbReference type="Pfam" id="PF20546">
    <property type="entry name" value="DUF6760"/>
    <property type="match status" value="1"/>
</dbReference>
<evidence type="ECO:0000259" key="1">
    <source>
        <dbReference type="Pfam" id="PF20546"/>
    </source>
</evidence>
<dbReference type="EMBL" id="JBHFNR010000016">
    <property type="protein sequence ID" value="MFB2891741.1"/>
    <property type="molecule type" value="Genomic_DNA"/>
</dbReference>
<name>A0ABV4XJ54_9CYAN</name>
<reference evidence="2 3" key="1">
    <citation type="submission" date="2024-09" db="EMBL/GenBank/DDBJ databases">
        <title>Floridaenema gen nov. (Aerosakkonemataceae, Aerosakkonematales ord. nov., Cyanobacteria) from benthic tropical and subtropical fresh waters, with the description of four new species.</title>
        <authorList>
            <person name="Moretto J.A."/>
            <person name="Berthold D.E."/>
            <person name="Lefler F.W."/>
            <person name="Huang I.-S."/>
            <person name="Laughinghouse H. IV."/>
        </authorList>
    </citation>
    <scope>NUCLEOTIDE SEQUENCE [LARGE SCALE GENOMIC DNA]</scope>
    <source>
        <strain evidence="2 3">BLCC-F50</strain>
    </source>
</reference>
<evidence type="ECO:0000313" key="3">
    <source>
        <dbReference type="Proteomes" id="UP001576784"/>
    </source>
</evidence>
<feature type="domain" description="DUF6760" evidence="1">
    <location>
        <begin position="2"/>
        <end position="30"/>
    </location>
</feature>
<dbReference type="Proteomes" id="UP001576784">
    <property type="component" value="Unassembled WGS sequence"/>
</dbReference>
<organism evidence="2 3">
    <name type="scientific">Floridaenema flaviceps BLCC-F50</name>
    <dbReference type="NCBI Taxonomy" id="3153642"/>
    <lineage>
        <taxon>Bacteria</taxon>
        <taxon>Bacillati</taxon>
        <taxon>Cyanobacteriota</taxon>
        <taxon>Cyanophyceae</taxon>
        <taxon>Oscillatoriophycideae</taxon>
        <taxon>Aerosakkonematales</taxon>
        <taxon>Aerosakkonemataceae</taxon>
        <taxon>Floridanema</taxon>
        <taxon>Floridanema flaviceps</taxon>
    </lineage>
</organism>
<gene>
    <name evidence="2" type="ORF">ACE1CI_02240</name>
</gene>
<sequence length="34" mass="4391">MAFYFHWSLEDILNLEHNNRRRWVKEIGKLRRVY</sequence>
<accession>A0ABV4XJ54</accession>
<keyword evidence="3" id="KW-1185">Reference proteome</keyword>